<dbReference type="AlphaFoldDB" id="A0A9X2D6T3"/>
<dbReference type="RefSeq" id="WP_250827005.1">
    <property type="nucleotide sequence ID" value="NZ_JAMOIL010000009.1"/>
</dbReference>
<keyword evidence="4" id="KW-1185">Reference proteome</keyword>
<evidence type="ECO:0000313" key="3">
    <source>
        <dbReference type="EMBL" id="MCM0620355.1"/>
    </source>
</evidence>
<feature type="region of interest" description="Disordered" evidence="1">
    <location>
        <begin position="1"/>
        <end position="34"/>
    </location>
</feature>
<comment type="caution">
    <text evidence="3">The sequence shown here is derived from an EMBL/GenBank/DDBJ whole genome shotgun (WGS) entry which is preliminary data.</text>
</comment>
<feature type="domain" description="DnaJ homologue subfamily C member 28 conserved" evidence="2">
    <location>
        <begin position="38"/>
        <end position="104"/>
    </location>
</feature>
<feature type="compositionally biased region" description="Low complexity" evidence="1">
    <location>
        <begin position="171"/>
        <end position="180"/>
    </location>
</feature>
<dbReference type="Proteomes" id="UP001139485">
    <property type="component" value="Unassembled WGS sequence"/>
</dbReference>
<evidence type="ECO:0000259" key="2">
    <source>
        <dbReference type="Pfam" id="PF09350"/>
    </source>
</evidence>
<name>A0A9X2D6T3_9ACTN</name>
<reference evidence="3" key="1">
    <citation type="submission" date="2022-05" db="EMBL/GenBank/DDBJ databases">
        <authorList>
            <person name="Tuo L."/>
        </authorList>
    </citation>
    <scope>NUCLEOTIDE SEQUENCE</scope>
    <source>
        <strain evidence="3">BSK12Z-4</strain>
    </source>
</reference>
<feature type="compositionally biased region" description="Basic and acidic residues" evidence="1">
    <location>
        <begin position="9"/>
        <end position="19"/>
    </location>
</feature>
<gene>
    <name evidence="3" type="ORF">M8330_08600</name>
</gene>
<proteinExistence type="predicted"/>
<dbReference type="InterPro" id="IPR018961">
    <property type="entry name" value="DnaJ_homolog_subfam-C_membr-28"/>
</dbReference>
<feature type="compositionally biased region" description="Basic residues" evidence="1">
    <location>
        <begin position="181"/>
        <end position="191"/>
    </location>
</feature>
<sequence length="191" mass="22080">MSQQQPHSEIQRARDEAERRKRSQESPAAARIANQASWVDEQLRVAMARGDFDDLPGAGKPIEDLGEQHDPDWWVKKLVEREQITGVLPPSLQLRKDDALLDRELDRLTVEAEVRRVVGEFNERVLRARYTVQDNQPPLVTQLRDVEATVQAWAQRRALRLEEARARVREGAATPPSSRPRWWRRRRGGQA</sequence>
<protein>
    <submittedName>
        <fullName evidence="3">DUF1992 domain-containing protein</fullName>
    </submittedName>
</protein>
<feature type="region of interest" description="Disordered" evidence="1">
    <location>
        <begin position="167"/>
        <end position="191"/>
    </location>
</feature>
<organism evidence="3 4">
    <name type="scientific">Nocardioides bruguierae</name>
    <dbReference type="NCBI Taxonomy" id="2945102"/>
    <lineage>
        <taxon>Bacteria</taxon>
        <taxon>Bacillati</taxon>
        <taxon>Actinomycetota</taxon>
        <taxon>Actinomycetes</taxon>
        <taxon>Propionibacteriales</taxon>
        <taxon>Nocardioidaceae</taxon>
        <taxon>Nocardioides</taxon>
    </lineage>
</organism>
<dbReference type="Pfam" id="PF09350">
    <property type="entry name" value="DJC28_CD"/>
    <property type="match status" value="1"/>
</dbReference>
<evidence type="ECO:0000256" key="1">
    <source>
        <dbReference type="SAM" id="MobiDB-lite"/>
    </source>
</evidence>
<dbReference type="EMBL" id="JAMOIL010000009">
    <property type="protein sequence ID" value="MCM0620355.1"/>
    <property type="molecule type" value="Genomic_DNA"/>
</dbReference>
<accession>A0A9X2D6T3</accession>
<evidence type="ECO:0000313" key="4">
    <source>
        <dbReference type="Proteomes" id="UP001139485"/>
    </source>
</evidence>